<dbReference type="InterPro" id="IPR036388">
    <property type="entry name" value="WH-like_DNA-bd_sf"/>
</dbReference>
<dbReference type="PANTHER" id="PTHR30419">
    <property type="entry name" value="HTH-TYPE TRANSCRIPTIONAL REGULATOR YBHD"/>
    <property type="match status" value="1"/>
</dbReference>
<dbReference type="GO" id="GO:0003700">
    <property type="term" value="F:DNA-binding transcription factor activity"/>
    <property type="evidence" value="ECO:0007669"/>
    <property type="project" value="InterPro"/>
</dbReference>
<dbReference type="SUPFAM" id="SSF46785">
    <property type="entry name" value="Winged helix' DNA-binding domain"/>
    <property type="match status" value="1"/>
</dbReference>
<evidence type="ECO:0000313" key="7">
    <source>
        <dbReference type="Proteomes" id="UP000298631"/>
    </source>
</evidence>
<protein>
    <submittedName>
        <fullName evidence="6">LysR family transcriptional regulator</fullName>
    </submittedName>
</protein>
<dbReference type="AlphaFoldDB" id="A0A4P8EKD1"/>
<keyword evidence="6" id="KW-0614">Plasmid</keyword>
<dbReference type="PROSITE" id="PS50931">
    <property type="entry name" value="HTH_LYSR"/>
    <property type="match status" value="1"/>
</dbReference>
<dbReference type="CDD" id="cd05466">
    <property type="entry name" value="PBP2_LTTR_substrate"/>
    <property type="match status" value="1"/>
</dbReference>
<accession>A0A4P8EKD1</accession>
<feature type="domain" description="HTH lysR-type" evidence="5">
    <location>
        <begin position="1"/>
        <end position="57"/>
    </location>
</feature>
<evidence type="ECO:0000256" key="4">
    <source>
        <dbReference type="ARBA" id="ARBA00023163"/>
    </source>
</evidence>
<dbReference type="KEGG" id="pseb:EOK75_17350"/>
<dbReference type="Gene3D" id="3.40.190.290">
    <property type="match status" value="1"/>
</dbReference>
<name>A0A4P8EKD1_9RHOB</name>
<keyword evidence="3" id="KW-0238">DNA-binding</keyword>
<dbReference type="Proteomes" id="UP000298631">
    <property type="component" value="Plasmid unnamed1"/>
</dbReference>
<dbReference type="Pfam" id="PF00126">
    <property type="entry name" value="HTH_1"/>
    <property type="match status" value="1"/>
</dbReference>
<dbReference type="InterPro" id="IPR005119">
    <property type="entry name" value="LysR_subst-bd"/>
</dbReference>
<reference evidence="6 7" key="1">
    <citation type="submission" date="2019-05" db="EMBL/GenBank/DDBJ databases">
        <title>Pseudorhodobacter turbinis sp. nov., isolated from the gut of the Korean turban shell.</title>
        <authorList>
            <person name="Jeong Y.-S."/>
            <person name="Kang W.-R."/>
            <person name="Bae J.-W."/>
        </authorList>
    </citation>
    <scope>NUCLEOTIDE SEQUENCE [LARGE SCALE GENOMIC DNA]</scope>
    <source>
        <strain evidence="6 7">S12M18</strain>
        <plasmid evidence="6 7">unnamed1</plasmid>
    </source>
</reference>
<dbReference type="InterPro" id="IPR036390">
    <property type="entry name" value="WH_DNA-bd_sf"/>
</dbReference>
<keyword evidence="2" id="KW-0805">Transcription regulation</keyword>
<dbReference type="PRINTS" id="PR00039">
    <property type="entry name" value="HTHLYSR"/>
</dbReference>
<dbReference type="Pfam" id="PF03466">
    <property type="entry name" value="LysR_substrate"/>
    <property type="match status" value="1"/>
</dbReference>
<dbReference type="SUPFAM" id="SSF53850">
    <property type="entry name" value="Periplasmic binding protein-like II"/>
    <property type="match status" value="1"/>
</dbReference>
<evidence type="ECO:0000313" key="6">
    <source>
        <dbReference type="EMBL" id="QCO57478.1"/>
    </source>
</evidence>
<geneLocation type="plasmid" evidence="6 7">
    <name>unnamed1</name>
</geneLocation>
<evidence type="ECO:0000256" key="1">
    <source>
        <dbReference type="ARBA" id="ARBA00009437"/>
    </source>
</evidence>
<dbReference type="RefSeq" id="WP_137195272.1">
    <property type="nucleotide sequence ID" value="NZ_CP039965.1"/>
</dbReference>
<comment type="similarity">
    <text evidence="1">Belongs to the LysR transcriptional regulatory family.</text>
</comment>
<gene>
    <name evidence="6" type="ORF">EOK75_17350</name>
</gene>
<dbReference type="PANTHER" id="PTHR30419:SF31">
    <property type="entry name" value="BLR3139 PROTEIN"/>
    <property type="match status" value="1"/>
</dbReference>
<dbReference type="EMBL" id="CP039965">
    <property type="protein sequence ID" value="QCO57478.1"/>
    <property type="molecule type" value="Genomic_DNA"/>
</dbReference>
<dbReference type="InterPro" id="IPR000847">
    <property type="entry name" value="LysR_HTH_N"/>
</dbReference>
<organism evidence="6 7">
    <name type="scientific">Pseudorhodobacter turbinis</name>
    <dbReference type="NCBI Taxonomy" id="2500533"/>
    <lineage>
        <taxon>Bacteria</taxon>
        <taxon>Pseudomonadati</taxon>
        <taxon>Pseudomonadota</taxon>
        <taxon>Alphaproteobacteria</taxon>
        <taxon>Rhodobacterales</taxon>
        <taxon>Paracoccaceae</taxon>
        <taxon>Pseudorhodobacter</taxon>
    </lineage>
</organism>
<evidence type="ECO:0000259" key="5">
    <source>
        <dbReference type="PROSITE" id="PS50931"/>
    </source>
</evidence>
<evidence type="ECO:0000256" key="2">
    <source>
        <dbReference type="ARBA" id="ARBA00023015"/>
    </source>
</evidence>
<dbReference type="Gene3D" id="1.10.10.10">
    <property type="entry name" value="Winged helix-like DNA-binding domain superfamily/Winged helix DNA-binding domain"/>
    <property type="match status" value="1"/>
</dbReference>
<keyword evidence="7" id="KW-1185">Reference proteome</keyword>
<proteinExistence type="inferred from homology"/>
<evidence type="ECO:0000256" key="3">
    <source>
        <dbReference type="ARBA" id="ARBA00023125"/>
    </source>
</evidence>
<sequence length="302" mass="33442">MIDKLEMFIAVARETHFGRAAQSLNISQPSLSAGIKQLEEQLGVQLVFRGSRFGGLTPEGQTALVWAQRITGDARQFREEMRIKRNGLSGELRLAVIPTALTWAARLSSKFTKRNPKVHFTILSSTSREILTLLDGFEVDAGISYLDNEPLGRVHTAPLYDESYVLLCRHDSPFASKAEVGWSELKDETLALLTPDMQNRRIINQIFAEHDISPTTRIESNSIIALTASVETGRCMTILSADIARFLTTGKKLVLVPMSDARRRHSVGLIVPHREPRSPVIDALLTSARKLSEADQSGILIG</sequence>
<keyword evidence="4" id="KW-0804">Transcription</keyword>
<dbReference type="FunFam" id="1.10.10.10:FF:000001">
    <property type="entry name" value="LysR family transcriptional regulator"/>
    <property type="match status" value="1"/>
</dbReference>
<dbReference type="OrthoDB" id="9775392at2"/>
<dbReference type="GO" id="GO:0003677">
    <property type="term" value="F:DNA binding"/>
    <property type="evidence" value="ECO:0007669"/>
    <property type="project" value="UniProtKB-KW"/>
</dbReference>
<dbReference type="GO" id="GO:0005829">
    <property type="term" value="C:cytosol"/>
    <property type="evidence" value="ECO:0007669"/>
    <property type="project" value="TreeGrafter"/>
</dbReference>
<dbReference type="InterPro" id="IPR050950">
    <property type="entry name" value="HTH-type_LysR_regulators"/>
</dbReference>